<dbReference type="PATRIC" id="fig|1410657.5.peg.689"/>
<evidence type="ECO:0000313" key="5">
    <source>
        <dbReference type="EMBL" id="KRN51200.1"/>
    </source>
</evidence>
<keyword evidence="6" id="KW-1185">Reference proteome</keyword>
<evidence type="ECO:0000259" key="3">
    <source>
        <dbReference type="Pfam" id="PF00501"/>
    </source>
</evidence>
<dbReference type="PROSITE" id="PS00455">
    <property type="entry name" value="AMP_BINDING"/>
    <property type="match status" value="1"/>
</dbReference>
<proteinExistence type="predicted"/>
<dbReference type="NCBIfam" id="TIGR01733">
    <property type="entry name" value="AA-adenyl-dom"/>
    <property type="match status" value="1"/>
</dbReference>
<dbReference type="InterPro" id="IPR045851">
    <property type="entry name" value="AMP-bd_C_sf"/>
</dbReference>
<dbReference type="Pfam" id="PF13193">
    <property type="entry name" value="AMP-binding_C"/>
    <property type="match status" value="1"/>
</dbReference>
<dbReference type="CDD" id="cd05930">
    <property type="entry name" value="A_NRPS"/>
    <property type="match status" value="1"/>
</dbReference>
<dbReference type="Pfam" id="PF00501">
    <property type="entry name" value="AMP-binding"/>
    <property type="match status" value="1"/>
</dbReference>
<dbReference type="Proteomes" id="UP000051841">
    <property type="component" value="Unassembled WGS sequence"/>
</dbReference>
<feature type="domain" description="AMP-binding enzyme C-terminal" evidence="4">
    <location>
        <begin position="395"/>
        <end position="468"/>
    </location>
</feature>
<keyword evidence="1" id="KW-0596">Phosphopantetheine</keyword>
<dbReference type="InterPro" id="IPR000873">
    <property type="entry name" value="AMP-dep_synth/lig_dom"/>
</dbReference>
<dbReference type="Gene3D" id="3.40.50.12780">
    <property type="entry name" value="N-terminal domain of ligase-like"/>
    <property type="match status" value="1"/>
</dbReference>
<dbReference type="RefSeq" id="WP_029070383.1">
    <property type="nucleotide sequence ID" value="NZ_JNKN01000005.1"/>
</dbReference>
<evidence type="ECO:0000259" key="4">
    <source>
        <dbReference type="Pfam" id="PF13193"/>
    </source>
</evidence>
<evidence type="ECO:0000313" key="6">
    <source>
        <dbReference type="Proteomes" id="UP000051841"/>
    </source>
</evidence>
<reference evidence="5 6" key="1">
    <citation type="journal article" date="2015" name="Genome Announc.">
        <title>Expanding the biotechnology potential of lactobacilli through comparative genomics of 213 strains and associated genera.</title>
        <authorList>
            <person name="Sun Z."/>
            <person name="Harris H.M."/>
            <person name="McCann A."/>
            <person name="Guo C."/>
            <person name="Argimon S."/>
            <person name="Zhang W."/>
            <person name="Yang X."/>
            <person name="Jeffery I.B."/>
            <person name="Cooney J.C."/>
            <person name="Kagawa T.F."/>
            <person name="Liu W."/>
            <person name="Song Y."/>
            <person name="Salvetti E."/>
            <person name="Wrobel A."/>
            <person name="Rasinkangas P."/>
            <person name="Parkhill J."/>
            <person name="Rea M.C."/>
            <person name="O'Sullivan O."/>
            <person name="Ritari J."/>
            <person name="Douillard F.P."/>
            <person name="Paul Ross R."/>
            <person name="Yang R."/>
            <person name="Briner A.E."/>
            <person name="Felis G.E."/>
            <person name="de Vos W.M."/>
            <person name="Barrangou R."/>
            <person name="Klaenhammer T.R."/>
            <person name="Caufield P.W."/>
            <person name="Cui Y."/>
            <person name="Zhang H."/>
            <person name="O'Toole P.W."/>
        </authorList>
    </citation>
    <scope>NUCLEOTIDE SEQUENCE [LARGE SCALE GENOMIC DNA]</scope>
    <source>
        <strain evidence="5 6">DSM 20405</strain>
    </source>
</reference>
<dbReference type="PANTHER" id="PTHR44845:SF7">
    <property type="entry name" value="PLIPASTATIN SYNTHASE SUBUNIT D"/>
    <property type="match status" value="1"/>
</dbReference>
<name>A0A0R2HDV0_9FIRM</name>
<sequence>MQSIIDYIELNRKQYPDHIAIKDKNRELTWNELVLLANTIASRLPHRVDRVGIIMNHSVEMIASILAVLKKGAGYVPVEPFFPKERIYYMMEESQADVIIANSQYQNLTHKDTVIVDEGFMIEDKEVMNESTSQSEAYVLYTSGTTGTPKGISVAHHNVIHYSQAFANEFNLTLDDVMLQYSVCSFDIFVEEVFASLINGITLAIIDEDHKDVAHTMKFVEKHHITIMSGFPYLIQEINELDELPSSLRLLISGGDVLRGSYCDHLVDKVTVYNTYGPTETTVCATYYNCSKGEVLEDGTYPVGKPVLNVEVFLLDDLQPVNKGETGEICIAGKGVSNGYIGNRKEENKAFINYKGKRLYRSGDLGYELPSGDIAFLHRKDSQIMIYGKRVEISEVENVMANSDDIRQVYVDAKKDKNNLSYMIAYIVKEEGATLDGIKDYLKDYLTDYMIPEYIIEIEDMPLTPNGKVDTERLPHIERR</sequence>
<accession>A0A0R2HDV0</accession>
<dbReference type="SUPFAM" id="SSF56801">
    <property type="entry name" value="Acetyl-CoA synthetase-like"/>
    <property type="match status" value="1"/>
</dbReference>
<dbReference type="InterPro" id="IPR010071">
    <property type="entry name" value="AA_adenyl_dom"/>
</dbReference>
<dbReference type="InterPro" id="IPR042099">
    <property type="entry name" value="ANL_N_sf"/>
</dbReference>
<comment type="caution">
    <text evidence="5">The sequence shown here is derived from an EMBL/GenBank/DDBJ whole genome shotgun (WGS) entry which is preliminary data.</text>
</comment>
<keyword evidence="2" id="KW-0597">Phosphoprotein</keyword>
<evidence type="ECO:0000256" key="2">
    <source>
        <dbReference type="ARBA" id="ARBA00022553"/>
    </source>
</evidence>
<dbReference type="InterPro" id="IPR025110">
    <property type="entry name" value="AMP-bd_C"/>
</dbReference>
<organism evidence="5 6">
    <name type="scientific">Kandleria vitulina DSM 20405</name>
    <dbReference type="NCBI Taxonomy" id="1410657"/>
    <lineage>
        <taxon>Bacteria</taxon>
        <taxon>Bacillati</taxon>
        <taxon>Bacillota</taxon>
        <taxon>Erysipelotrichia</taxon>
        <taxon>Erysipelotrichales</taxon>
        <taxon>Coprobacillaceae</taxon>
        <taxon>Kandleria</taxon>
    </lineage>
</organism>
<dbReference type="EMBL" id="JQBL01000002">
    <property type="protein sequence ID" value="KRN51200.1"/>
    <property type="molecule type" value="Genomic_DNA"/>
</dbReference>
<gene>
    <name evidence="5" type="ORF">IV49_GL000662</name>
</gene>
<dbReference type="Gene3D" id="3.30.300.30">
    <property type="match status" value="1"/>
</dbReference>
<dbReference type="PANTHER" id="PTHR44845">
    <property type="entry name" value="CARRIER DOMAIN-CONTAINING PROTEIN"/>
    <property type="match status" value="1"/>
</dbReference>
<dbReference type="AlphaFoldDB" id="A0A0R2HDV0"/>
<feature type="domain" description="AMP-dependent synthetase/ligase" evidence="3">
    <location>
        <begin position="12"/>
        <end position="340"/>
    </location>
</feature>
<dbReference type="InterPro" id="IPR020845">
    <property type="entry name" value="AMP-binding_CS"/>
</dbReference>
<evidence type="ECO:0000256" key="1">
    <source>
        <dbReference type="ARBA" id="ARBA00022450"/>
    </source>
</evidence>
<protein>
    <submittedName>
        <fullName evidence="5">Non-ribosomal peptide sythetase</fullName>
    </submittedName>
</protein>